<dbReference type="InterPro" id="IPR036554">
    <property type="entry name" value="GHMP_kinase_C_sf"/>
</dbReference>
<evidence type="ECO:0000259" key="12">
    <source>
        <dbReference type="Pfam" id="PF08544"/>
    </source>
</evidence>
<feature type="domain" description="GHMP kinase N-terminal" evidence="11">
    <location>
        <begin position="71"/>
        <end position="148"/>
    </location>
</feature>
<evidence type="ECO:0000256" key="9">
    <source>
        <dbReference type="ARBA" id="ARBA00032554"/>
    </source>
</evidence>
<sequence>MVINLNHLYDVKAPAKINIFLHVIGRRLDGYHMLQTVFRLIDLHDNLSFNLRNDGTISFEMTSNNIPNEYNLVIKAAKLLKMHVKSNKGAHIFLEKNIPIGGGLGGGSSNAASTLIALNKLWSAGLNRQELMKLASCLGADVPFFIFGDNAFASGIGNILHRIDLPLKYYLIMQPGISINTKDIFSDSILKRDTRRVTMCQFMDSPSYLFGKNDLEDVVFVRYPDICNTVVFFKQHGFAFKMSGSGSCFFIEYDNISQSILALNKIGNIINKVCGSFRPAKFFFTGSYVGLDEHPLKYWVTK</sequence>
<dbReference type="InterPro" id="IPR004424">
    <property type="entry name" value="IspE"/>
</dbReference>
<keyword evidence="4 10" id="KW-0808">Transferase</keyword>
<keyword evidence="14" id="KW-1185">Reference proteome</keyword>
<evidence type="ECO:0000256" key="8">
    <source>
        <dbReference type="ARBA" id="ARBA00023229"/>
    </source>
</evidence>
<evidence type="ECO:0000256" key="10">
    <source>
        <dbReference type="HAMAP-Rule" id="MF_00061"/>
    </source>
</evidence>
<dbReference type="EC" id="2.7.1.148" evidence="2 10"/>
<dbReference type="Pfam" id="PF08544">
    <property type="entry name" value="GHMP_kinases_C"/>
    <property type="match status" value="1"/>
</dbReference>
<dbReference type="GO" id="GO:0019288">
    <property type="term" value="P:isopentenyl diphosphate biosynthetic process, methylerythritol 4-phosphate pathway"/>
    <property type="evidence" value="ECO:0007669"/>
    <property type="project" value="UniProtKB-UniRule"/>
</dbReference>
<dbReference type="eggNOG" id="COG1947">
    <property type="taxonomic scope" value="Bacteria"/>
</dbReference>
<dbReference type="PIRSF" id="PIRSF010376">
    <property type="entry name" value="IspE"/>
    <property type="match status" value="1"/>
</dbReference>
<dbReference type="GO" id="GO:0050515">
    <property type="term" value="F:4-(cytidine 5'-diphospho)-2-C-methyl-D-erythritol kinase activity"/>
    <property type="evidence" value="ECO:0007669"/>
    <property type="project" value="UniProtKB-UniRule"/>
</dbReference>
<keyword evidence="8 10" id="KW-0414">Isoprene biosynthesis</keyword>
<reference evidence="13 14" key="1">
    <citation type="journal article" date="2013" name="Genome Biol. Evol.">
        <title>Genome evolution and phylogenomic analysis of candidatus kinetoplastibacterium, the betaproteobacterial endosymbionts of strigomonas and angomonas.</title>
        <authorList>
            <person name="Alves J.M."/>
            <person name="Serrano M.G."/>
            <person name="Maia da Silva F."/>
            <person name="Voegtly L.J."/>
            <person name="Matveyev A.V."/>
            <person name="Teixeira M.M."/>
            <person name="Camargo E.P."/>
            <person name="Buck G.A."/>
        </authorList>
    </citation>
    <scope>NUCLEOTIDE SEQUENCE [LARGE SCALE GENOMIC DNA]</scope>
    <source>
        <strain evidence="13 14">TCC219</strain>
    </source>
</reference>
<feature type="binding site" evidence="10">
    <location>
        <begin position="99"/>
        <end position="109"/>
    </location>
    <ligand>
        <name>ATP</name>
        <dbReference type="ChEBI" id="CHEBI:30616"/>
    </ligand>
</feature>
<evidence type="ECO:0000313" key="14">
    <source>
        <dbReference type="Proteomes" id="UP000011658"/>
    </source>
</evidence>
<dbReference type="SUPFAM" id="SSF55060">
    <property type="entry name" value="GHMP Kinase, C-terminal domain"/>
    <property type="match status" value="1"/>
</dbReference>
<dbReference type="AlphaFoldDB" id="M1M0I3"/>
<evidence type="ECO:0000259" key="11">
    <source>
        <dbReference type="Pfam" id="PF00288"/>
    </source>
</evidence>
<dbReference type="UniPathway" id="UPA00056">
    <property type="reaction ID" value="UER00094"/>
</dbReference>
<dbReference type="PANTHER" id="PTHR43527">
    <property type="entry name" value="4-DIPHOSPHOCYTIDYL-2-C-METHYL-D-ERYTHRITOL KINASE, CHLOROPLASTIC"/>
    <property type="match status" value="1"/>
</dbReference>
<dbReference type="HAMAP" id="MF_00061">
    <property type="entry name" value="IspE"/>
    <property type="match status" value="1"/>
</dbReference>
<evidence type="ECO:0000256" key="3">
    <source>
        <dbReference type="ARBA" id="ARBA00017473"/>
    </source>
</evidence>
<dbReference type="Gene3D" id="3.30.70.890">
    <property type="entry name" value="GHMP kinase, C-terminal domain"/>
    <property type="match status" value="1"/>
</dbReference>
<dbReference type="PANTHER" id="PTHR43527:SF2">
    <property type="entry name" value="4-DIPHOSPHOCYTIDYL-2-C-METHYL-D-ERYTHRITOL KINASE, CHLOROPLASTIC"/>
    <property type="match status" value="1"/>
</dbReference>
<name>M1M0I3_9PROT</name>
<dbReference type="InterPro" id="IPR014721">
    <property type="entry name" value="Ribsml_uS5_D2-typ_fold_subgr"/>
</dbReference>
<comment type="function">
    <text evidence="10">Catalyzes the phosphorylation of the position 2 hydroxy group of 4-diphosphocytidyl-2C-methyl-D-erythritol.</text>
</comment>
<gene>
    <name evidence="10" type="primary">ispE</name>
    <name evidence="13" type="ORF">ST1E_0350</name>
</gene>
<dbReference type="PATRIC" id="fig|1208921.3.peg.95"/>
<dbReference type="Pfam" id="PF00288">
    <property type="entry name" value="GHMP_kinases_N"/>
    <property type="match status" value="1"/>
</dbReference>
<evidence type="ECO:0000256" key="5">
    <source>
        <dbReference type="ARBA" id="ARBA00022741"/>
    </source>
</evidence>
<dbReference type="KEGG" id="kga:ST1E_0350"/>
<evidence type="ECO:0000256" key="2">
    <source>
        <dbReference type="ARBA" id="ARBA00012052"/>
    </source>
</evidence>
<proteinExistence type="inferred from homology"/>
<feature type="active site" evidence="10">
    <location>
        <position position="141"/>
    </location>
</feature>
<dbReference type="NCBIfam" id="TIGR00154">
    <property type="entry name" value="ispE"/>
    <property type="match status" value="1"/>
</dbReference>
<feature type="active site" evidence="10">
    <location>
        <position position="16"/>
    </location>
</feature>
<dbReference type="Gene3D" id="3.30.230.10">
    <property type="match status" value="1"/>
</dbReference>
<dbReference type="EMBL" id="CP003806">
    <property type="protein sequence ID" value="AGF48819.1"/>
    <property type="molecule type" value="Genomic_DNA"/>
</dbReference>
<keyword evidence="7 10" id="KW-0067">ATP-binding</keyword>
<dbReference type="GO" id="GO:0005524">
    <property type="term" value="F:ATP binding"/>
    <property type="evidence" value="ECO:0007669"/>
    <property type="project" value="UniProtKB-UniRule"/>
</dbReference>
<dbReference type="SUPFAM" id="SSF54211">
    <property type="entry name" value="Ribosomal protein S5 domain 2-like"/>
    <property type="match status" value="1"/>
</dbReference>
<dbReference type="Proteomes" id="UP000011658">
    <property type="component" value="Chromosome"/>
</dbReference>
<feature type="domain" description="GHMP kinase C-terminal" evidence="12">
    <location>
        <begin position="210"/>
        <end position="255"/>
    </location>
</feature>
<keyword evidence="5 10" id="KW-0547">Nucleotide-binding</keyword>
<dbReference type="STRING" id="1208921.ST1E_0350"/>
<comment type="pathway">
    <text evidence="10">Isoprenoid biosynthesis; isopentenyl diphosphate biosynthesis via DXP pathway; isopentenyl diphosphate from 1-deoxy-D-xylulose 5-phosphate: step 3/6.</text>
</comment>
<protein>
    <recommendedName>
        <fullName evidence="3 10">4-diphosphocytidyl-2-C-methyl-D-erythritol kinase</fullName>
        <shortName evidence="10">CMK</shortName>
        <ecNumber evidence="2 10">2.7.1.148</ecNumber>
    </recommendedName>
    <alternativeName>
        <fullName evidence="9 10">4-(cytidine-5'-diphospho)-2-C-methyl-D-erythritol kinase</fullName>
    </alternativeName>
</protein>
<evidence type="ECO:0000256" key="7">
    <source>
        <dbReference type="ARBA" id="ARBA00022840"/>
    </source>
</evidence>
<dbReference type="InterPro" id="IPR013750">
    <property type="entry name" value="GHMP_kinase_C_dom"/>
</dbReference>
<accession>M1M0I3</accession>
<evidence type="ECO:0000256" key="6">
    <source>
        <dbReference type="ARBA" id="ARBA00022777"/>
    </source>
</evidence>
<evidence type="ECO:0000256" key="4">
    <source>
        <dbReference type="ARBA" id="ARBA00022679"/>
    </source>
</evidence>
<dbReference type="HOGENOM" id="CLU_053057_3_0_4"/>
<comment type="similarity">
    <text evidence="1 10">Belongs to the GHMP kinase family. IspE subfamily.</text>
</comment>
<organism evidence="13 14">
    <name type="scientific">Candidatus Kinetoplastidibacterium galati TCC219</name>
    <dbReference type="NCBI Taxonomy" id="1208921"/>
    <lineage>
        <taxon>Bacteria</taxon>
        <taxon>Pseudomonadati</taxon>
        <taxon>Pseudomonadota</taxon>
        <taxon>Betaproteobacteria</taxon>
        <taxon>Candidatus Kinetoplastidibacterium</taxon>
    </lineage>
</organism>
<comment type="catalytic activity">
    <reaction evidence="10">
        <text>4-CDP-2-C-methyl-D-erythritol + ATP = 4-CDP-2-C-methyl-D-erythritol 2-phosphate + ADP + H(+)</text>
        <dbReference type="Rhea" id="RHEA:18437"/>
        <dbReference type="ChEBI" id="CHEBI:15378"/>
        <dbReference type="ChEBI" id="CHEBI:30616"/>
        <dbReference type="ChEBI" id="CHEBI:57823"/>
        <dbReference type="ChEBI" id="CHEBI:57919"/>
        <dbReference type="ChEBI" id="CHEBI:456216"/>
        <dbReference type="EC" id="2.7.1.148"/>
    </reaction>
</comment>
<dbReference type="InterPro" id="IPR006204">
    <property type="entry name" value="GHMP_kinase_N_dom"/>
</dbReference>
<evidence type="ECO:0000313" key="13">
    <source>
        <dbReference type="EMBL" id="AGF48819.1"/>
    </source>
</evidence>
<keyword evidence="6 10" id="KW-0418">Kinase</keyword>
<evidence type="ECO:0000256" key="1">
    <source>
        <dbReference type="ARBA" id="ARBA00009684"/>
    </source>
</evidence>
<dbReference type="InterPro" id="IPR020568">
    <property type="entry name" value="Ribosomal_Su5_D2-typ_SF"/>
</dbReference>
<dbReference type="GO" id="GO:0016114">
    <property type="term" value="P:terpenoid biosynthetic process"/>
    <property type="evidence" value="ECO:0007669"/>
    <property type="project" value="UniProtKB-UniRule"/>
</dbReference>